<keyword evidence="8" id="KW-0342">GTP-binding</keyword>
<accession>A0A803WAI9</accession>
<dbReference type="Pfam" id="PF02841">
    <property type="entry name" value="GBP_C"/>
    <property type="match status" value="1"/>
</dbReference>
<dbReference type="SUPFAM" id="SSF52540">
    <property type="entry name" value="P-loop containing nucleoside triphosphate hydrolases"/>
    <property type="match status" value="1"/>
</dbReference>
<dbReference type="Pfam" id="PF02263">
    <property type="entry name" value="GBP"/>
    <property type="match status" value="1"/>
</dbReference>
<keyword evidence="4" id="KW-0378">Hydrolase</keyword>
<dbReference type="InterPro" id="IPR015894">
    <property type="entry name" value="Guanylate-bd_N"/>
</dbReference>
<reference evidence="15 16" key="1">
    <citation type="journal article" date="2012" name="Nature">
        <title>The genomic landscape of species divergence in Ficedula flycatchers.</title>
        <authorList>
            <person name="Ellegren H."/>
            <person name="Smeds L."/>
            <person name="Burri R."/>
            <person name="Olason P.I."/>
            <person name="Backstrom N."/>
            <person name="Kawakami T."/>
            <person name="Kunstner A."/>
            <person name="Makinen H."/>
            <person name="Nadachowska-Brzyska K."/>
            <person name="Qvarnstrom A."/>
            <person name="Uebbing S."/>
            <person name="Wolf J.B."/>
        </authorList>
    </citation>
    <scope>NUCLEOTIDE SEQUENCE [LARGE SCALE GENOMIC DNA]</scope>
</reference>
<evidence type="ECO:0000313" key="16">
    <source>
        <dbReference type="Proteomes" id="UP000016665"/>
    </source>
</evidence>
<dbReference type="InterPro" id="IPR036543">
    <property type="entry name" value="Guanylate-bd_C_sf"/>
</dbReference>
<dbReference type="FunFam" id="1.20.58.420:FF:000001">
    <property type="entry name" value="Atlastin-1 isoform 1"/>
    <property type="match status" value="1"/>
</dbReference>
<dbReference type="Gene3D" id="1.20.58.420">
    <property type="entry name" value="AHSP"/>
    <property type="match status" value="1"/>
</dbReference>
<sequence length="746" mass="82855">MDFMLRYMYNKEAVDWVGDYNEPLTGFSWRGGSERETTGIQIWSEVFLVDKPDGTKVAVLLMDTQGTFDSQSTLRDSATVFALSTMISSIQVYNLSQNVQEDDLQHLQLFTEYGRLAMEETFQKPFQSLIFLVRDWSFPYEFSYGSDGGARFLEKRLKVSGNQHEELQNVRKHIHSCFTKISCFLLPHPGLKVATNPNFDGKLKEIDDEFIKNLKILIPWLLSPENLDVKEINGNHITCRGLVEYFKAYIKIYQGEELPHPKSMLQATAEANNLAAVATAKDTYSKRMEEVCGGDKPFLAPSDLQAKHAELRDEAVRLFRGVKKMGGEEFSRKYLQQLEAEIDELYIQYIKHNDSKNIFHAARTPATLFVVIFITYVLAGVTGFVGLDIVASLCNMVLGLTLITLCTWAYIRYSGEYRELGAVIDQVAAALWDQGSTNEVSGSCSVHAAGASRALGSWEKHLGPQSTLGWWGMGVTRALAVAGIQMPGEGCGCGHCAPGARWERDLGGECQDAMGIFIFLPSVLFGDFLLCQEVKPKPQIALEHQLQGQLRSPHAWPGPTVLLKLGVFWEENTPYWIKLNAEPRRHSSSPSTSLGSTGNTILLSQLGRGAALIPVQTFQEQELDERGRFCSTQVRPHLQSCLQPWGPASEGCGAAGTSPEEPRKYSEGWSSSALEPGWESWECSPGEEKDPKRAQSPCQDLKESWRGTGDERKWLPTARGQGWMGCWGGIPACEGGEALAQGAQSS</sequence>
<dbReference type="InterPro" id="IPR027417">
    <property type="entry name" value="P-loop_NTPase"/>
</dbReference>
<comment type="subcellular location">
    <subcellularLocation>
        <location evidence="1">Endoplasmic reticulum membrane</location>
        <topology evidence="1">Multi-pass membrane protein</topology>
    </subcellularLocation>
</comment>
<keyword evidence="7 13" id="KW-1133">Transmembrane helix</keyword>
<proteinExistence type="inferred from homology"/>
<evidence type="ECO:0000259" key="14">
    <source>
        <dbReference type="PROSITE" id="PS51715"/>
    </source>
</evidence>
<organism evidence="15 16">
    <name type="scientific">Ficedula albicollis</name>
    <name type="common">Collared flycatcher</name>
    <name type="synonym">Muscicapa albicollis</name>
    <dbReference type="NCBI Taxonomy" id="59894"/>
    <lineage>
        <taxon>Eukaryota</taxon>
        <taxon>Metazoa</taxon>
        <taxon>Chordata</taxon>
        <taxon>Craniata</taxon>
        <taxon>Vertebrata</taxon>
        <taxon>Euteleostomi</taxon>
        <taxon>Archelosauria</taxon>
        <taxon>Archosauria</taxon>
        <taxon>Dinosauria</taxon>
        <taxon>Saurischia</taxon>
        <taxon>Theropoda</taxon>
        <taxon>Coelurosauria</taxon>
        <taxon>Aves</taxon>
        <taxon>Neognathae</taxon>
        <taxon>Neoaves</taxon>
        <taxon>Telluraves</taxon>
        <taxon>Australaves</taxon>
        <taxon>Passeriformes</taxon>
        <taxon>Muscicapidae</taxon>
        <taxon>Ficedula</taxon>
    </lineage>
</organism>
<evidence type="ECO:0000256" key="12">
    <source>
        <dbReference type="SAM" id="MobiDB-lite"/>
    </source>
</evidence>
<dbReference type="PANTHER" id="PTHR10751">
    <property type="entry name" value="GUANYLATE BINDING PROTEIN"/>
    <property type="match status" value="1"/>
</dbReference>
<keyword evidence="5" id="KW-0256">Endoplasmic reticulum</keyword>
<evidence type="ECO:0000256" key="2">
    <source>
        <dbReference type="ARBA" id="ARBA00022692"/>
    </source>
</evidence>
<evidence type="ECO:0000256" key="7">
    <source>
        <dbReference type="ARBA" id="ARBA00022989"/>
    </source>
</evidence>
<protein>
    <submittedName>
        <fullName evidence="15">Atlastin GTPase 1</fullName>
    </submittedName>
</protein>
<keyword evidence="2 13" id="KW-0812">Transmembrane</keyword>
<evidence type="ECO:0000313" key="15">
    <source>
        <dbReference type="Ensembl" id="ENSFALP00000031995.1"/>
    </source>
</evidence>
<dbReference type="FunFam" id="3.40.50.300:FF:003207">
    <property type="entry name" value="ATLastiN (Endoplasmic reticulum GTPase) related"/>
    <property type="match status" value="1"/>
</dbReference>
<dbReference type="PROSITE" id="PS51715">
    <property type="entry name" value="G_GB1_RHD3"/>
    <property type="match status" value="1"/>
</dbReference>
<keyword evidence="9 13" id="KW-0472">Membrane</keyword>
<feature type="transmembrane region" description="Helical" evidence="13">
    <location>
        <begin position="366"/>
        <end position="384"/>
    </location>
</feature>
<dbReference type="Proteomes" id="UP000016665">
    <property type="component" value="Chromosome 5"/>
</dbReference>
<comment type="similarity">
    <text evidence="11">Belongs to the TRAFAC class dynamin-like GTPase superfamily. GB1/RHD3 GTPase family.</text>
</comment>
<dbReference type="Ensembl" id="ENSFALT00000035288.1">
    <property type="protein sequence ID" value="ENSFALP00000031995.1"/>
    <property type="gene ID" value="ENSFALG00000001855.2"/>
</dbReference>
<dbReference type="InterPro" id="IPR030386">
    <property type="entry name" value="G_GB1_RHD3_dom"/>
</dbReference>
<dbReference type="GO" id="GO:0003924">
    <property type="term" value="F:GTPase activity"/>
    <property type="evidence" value="ECO:0007669"/>
    <property type="project" value="InterPro"/>
</dbReference>
<evidence type="ECO:0000256" key="10">
    <source>
        <dbReference type="ARBA" id="ARBA00049117"/>
    </source>
</evidence>
<keyword evidence="3" id="KW-0547">Nucleotide-binding</keyword>
<dbReference type="GeneTree" id="ENSGT00940000158704"/>
<reference evidence="15" key="2">
    <citation type="submission" date="2025-05" db="UniProtKB">
        <authorList>
            <consortium name="Ensembl"/>
        </authorList>
    </citation>
    <scope>IDENTIFICATION</scope>
</reference>
<evidence type="ECO:0000256" key="4">
    <source>
        <dbReference type="ARBA" id="ARBA00022801"/>
    </source>
</evidence>
<evidence type="ECO:0000256" key="8">
    <source>
        <dbReference type="ARBA" id="ARBA00023134"/>
    </source>
</evidence>
<feature type="transmembrane region" description="Helical" evidence="13">
    <location>
        <begin position="390"/>
        <end position="411"/>
    </location>
</feature>
<feature type="domain" description="GB1/RHD3-type G" evidence="14">
    <location>
        <begin position="1"/>
        <end position="226"/>
    </location>
</feature>
<keyword evidence="6" id="KW-0460">Magnesium</keyword>
<evidence type="ECO:0000256" key="9">
    <source>
        <dbReference type="ARBA" id="ARBA00023136"/>
    </source>
</evidence>
<evidence type="ECO:0000256" key="6">
    <source>
        <dbReference type="ARBA" id="ARBA00022842"/>
    </source>
</evidence>
<evidence type="ECO:0000256" key="13">
    <source>
        <dbReference type="SAM" id="Phobius"/>
    </source>
</evidence>
<gene>
    <name evidence="15" type="primary">ATL1</name>
</gene>
<dbReference type="Ensembl" id="ENSFALT00000036217.1">
    <property type="protein sequence ID" value="ENSFALP00000017481.1"/>
    <property type="gene ID" value="ENSFALG00000001855.2"/>
</dbReference>
<dbReference type="GO" id="GO:0005789">
    <property type="term" value="C:endoplasmic reticulum membrane"/>
    <property type="evidence" value="ECO:0007669"/>
    <property type="project" value="UniProtKB-SubCell"/>
</dbReference>
<comment type="catalytic activity">
    <reaction evidence="10">
        <text>GTP + H2O = GDP + phosphate + H(+)</text>
        <dbReference type="Rhea" id="RHEA:19669"/>
        <dbReference type="ChEBI" id="CHEBI:15377"/>
        <dbReference type="ChEBI" id="CHEBI:15378"/>
        <dbReference type="ChEBI" id="CHEBI:37565"/>
        <dbReference type="ChEBI" id="CHEBI:43474"/>
        <dbReference type="ChEBI" id="CHEBI:58189"/>
    </reaction>
    <physiologicalReaction direction="left-to-right" evidence="10">
        <dbReference type="Rhea" id="RHEA:19670"/>
    </physiologicalReaction>
</comment>
<feature type="region of interest" description="Disordered" evidence="12">
    <location>
        <begin position="649"/>
        <end position="716"/>
    </location>
</feature>
<evidence type="ECO:0000256" key="3">
    <source>
        <dbReference type="ARBA" id="ARBA00022741"/>
    </source>
</evidence>
<name>A0A803WAI9_FICAL</name>
<dbReference type="Ensembl" id="ENSFALT00000037453.1">
    <property type="protein sequence ID" value="ENSFALP00000018914.1"/>
    <property type="gene ID" value="ENSFALG00000001855.2"/>
</dbReference>
<dbReference type="SUPFAM" id="SSF48340">
    <property type="entry name" value="Interferon-induced guanylate-binding protein 1 (GBP1), C-terminal domain"/>
    <property type="match status" value="1"/>
</dbReference>
<feature type="compositionally biased region" description="Basic and acidic residues" evidence="12">
    <location>
        <begin position="700"/>
        <end position="714"/>
    </location>
</feature>
<evidence type="ECO:0000256" key="1">
    <source>
        <dbReference type="ARBA" id="ARBA00004477"/>
    </source>
</evidence>
<dbReference type="AlphaFoldDB" id="A0A803WAI9"/>
<dbReference type="Gene3D" id="3.40.50.300">
    <property type="entry name" value="P-loop containing nucleotide triphosphate hydrolases"/>
    <property type="match status" value="1"/>
</dbReference>
<evidence type="ECO:0000256" key="5">
    <source>
        <dbReference type="ARBA" id="ARBA00022824"/>
    </source>
</evidence>
<dbReference type="CDD" id="cd01851">
    <property type="entry name" value="GBP"/>
    <property type="match status" value="1"/>
</dbReference>
<keyword evidence="16" id="KW-1185">Reference proteome</keyword>
<dbReference type="GO" id="GO:0005525">
    <property type="term" value="F:GTP binding"/>
    <property type="evidence" value="ECO:0007669"/>
    <property type="project" value="UniProtKB-KW"/>
</dbReference>
<dbReference type="InterPro" id="IPR003191">
    <property type="entry name" value="Guanylate-bd/ATL_C"/>
</dbReference>
<evidence type="ECO:0000256" key="11">
    <source>
        <dbReference type="PROSITE-ProRule" id="PRU01052"/>
    </source>
</evidence>